<feature type="chain" id="PRO_5025608585" description="Mid2 domain-containing protein" evidence="3">
    <location>
        <begin position="21"/>
        <end position="335"/>
    </location>
</feature>
<evidence type="ECO:0000313" key="5">
    <source>
        <dbReference type="Proteomes" id="UP000799423"/>
    </source>
</evidence>
<evidence type="ECO:0000313" key="4">
    <source>
        <dbReference type="EMBL" id="KAF2849929.1"/>
    </source>
</evidence>
<feature type="transmembrane region" description="Helical" evidence="2">
    <location>
        <begin position="213"/>
        <end position="238"/>
    </location>
</feature>
<evidence type="ECO:0008006" key="6">
    <source>
        <dbReference type="Google" id="ProtNLM"/>
    </source>
</evidence>
<name>A0A6A7B6D6_9PLEO</name>
<keyword evidence="2" id="KW-0812">Transmembrane</keyword>
<dbReference type="CDD" id="cd12087">
    <property type="entry name" value="TM_EGFR-like"/>
    <property type="match status" value="1"/>
</dbReference>
<keyword evidence="2" id="KW-0472">Membrane</keyword>
<feature type="signal peptide" evidence="3">
    <location>
        <begin position="1"/>
        <end position="20"/>
    </location>
</feature>
<feature type="region of interest" description="Disordered" evidence="1">
    <location>
        <begin position="175"/>
        <end position="208"/>
    </location>
</feature>
<gene>
    <name evidence="4" type="ORF">T440DRAFT_532924</name>
</gene>
<evidence type="ECO:0000256" key="3">
    <source>
        <dbReference type="SAM" id="SignalP"/>
    </source>
</evidence>
<dbReference type="OrthoDB" id="5347452at2759"/>
<accession>A0A6A7B6D6</accession>
<dbReference type="AlphaFoldDB" id="A0A6A7B6D6"/>
<keyword evidence="3" id="KW-0732">Signal</keyword>
<sequence length="335" mass="35096">MMHSQLKCALLAPVVVSAAAFPWSLPEPTAYIAAIDTWGPAPTAAPQLPGFELFRRQDDSGDKICAFLSGLSQSSITCQDTAAICATNTVLGVHGCCNAAALSSCVIPTTCIPSTAMSASCTDAACSSNAWIAKCTTAGSEQCYQYFIQYSDTVMTQHGCTSSAFTLTAQRSWGPIKSSSADDPTTVTVTKDPSPTATSSRLPSSNKAAKPSIGIIVGSTIGACVFLSIIALVAFFVYRRRSRAKDHQGIVKSGVQQPGSQYHTHSMTQYDPLGSPSGWSEADGKIWQQMSPVSGSPAATFVPVYPGMGRERAGVVEVDGTQRPVEAPGCMGDKK</sequence>
<feature type="compositionally biased region" description="Low complexity" evidence="1">
    <location>
        <begin position="182"/>
        <end position="196"/>
    </location>
</feature>
<evidence type="ECO:0000256" key="2">
    <source>
        <dbReference type="SAM" id="Phobius"/>
    </source>
</evidence>
<reference evidence="4" key="1">
    <citation type="submission" date="2020-01" db="EMBL/GenBank/DDBJ databases">
        <authorList>
            <consortium name="DOE Joint Genome Institute"/>
            <person name="Haridas S."/>
            <person name="Albert R."/>
            <person name="Binder M."/>
            <person name="Bloem J."/>
            <person name="Labutti K."/>
            <person name="Salamov A."/>
            <person name="Andreopoulos B."/>
            <person name="Baker S.E."/>
            <person name="Barry K."/>
            <person name="Bills G."/>
            <person name="Bluhm B.H."/>
            <person name="Cannon C."/>
            <person name="Castanera R."/>
            <person name="Culley D.E."/>
            <person name="Daum C."/>
            <person name="Ezra D."/>
            <person name="Gonzalez J.B."/>
            <person name="Henrissat B."/>
            <person name="Kuo A."/>
            <person name="Liang C."/>
            <person name="Lipzen A."/>
            <person name="Lutzoni F."/>
            <person name="Magnuson J."/>
            <person name="Mondo S."/>
            <person name="Nolan M."/>
            <person name="Ohm R."/>
            <person name="Pangilinan J."/>
            <person name="Park H.-J."/>
            <person name="Ramirez L."/>
            <person name="Alfaro M."/>
            <person name="Sun H."/>
            <person name="Tritt A."/>
            <person name="Yoshinaga Y."/>
            <person name="Zwiers L.-H."/>
            <person name="Turgeon B.G."/>
            <person name="Goodwin S.B."/>
            <person name="Spatafora J.W."/>
            <person name="Crous P.W."/>
            <person name="Grigoriev I.V."/>
        </authorList>
    </citation>
    <scope>NUCLEOTIDE SEQUENCE</scope>
    <source>
        <strain evidence="4">IPT5</strain>
    </source>
</reference>
<dbReference type="EMBL" id="MU006309">
    <property type="protein sequence ID" value="KAF2849929.1"/>
    <property type="molecule type" value="Genomic_DNA"/>
</dbReference>
<proteinExistence type="predicted"/>
<keyword evidence="5" id="KW-1185">Reference proteome</keyword>
<keyword evidence="2" id="KW-1133">Transmembrane helix</keyword>
<protein>
    <recommendedName>
        <fullName evidence="6">Mid2 domain-containing protein</fullName>
    </recommendedName>
</protein>
<organism evidence="4 5">
    <name type="scientific">Plenodomus tracheiphilus IPT5</name>
    <dbReference type="NCBI Taxonomy" id="1408161"/>
    <lineage>
        <taxon>Eukaryota</taxon>
        <taxon>Fungi</taxon>
        <taxon>Dikarya</taxon>
        <taxon>Ascomycota</taxon>
        <taxon>Pezizomycotina</taxon>
        <taxon>Dothideomycetes</taxon>
        <taxon>Pleosporomycetidae</taxon>
        <taxon>Pleosporales</taxon>
        <taxon>Pleosporineae</taxon>
        <taxon>Leptosphaeriaceae</taxon>
        <taxon>Plenodomus</taxon>
    </lineage>
</organism>
<dbReference type="Proteomes" id="UP000799423">
    <property type="component" value="Unassembled WGS sequence"/>
</dbReference>
<feature type="compositionally biased region" description="Polar residues" evidence="1">
    <location>
        <begin position="197"/>
        <end position="207"/>
    </location>
</feature>
<evidence type="ECO:0000256" key="1">
    <source>
        <dbReference type="SAM" id="MobiDB-lite"/>
    </source>
</evidence>